<proteinExistence type="predicted"/>
<evidence type="ECO:0000313" key="1">
    <source>
        <dbReference type="EMBL" id="KKO08456.1"/>
    </source>
</evidence>
<dbReference type="AlphaFoldDB" id="A0A0F9VTL0"/>
<gene>
    <name evidence="1" type="ORF">LCGC14_0043940</name>
</gene>
<comment type="caution">
    <text evidence="1">The sequence shown here is derived from an EMBL/GenBank/DDBJ whole genome shotgun (WGS) entry which is preliminary data.</text>
</comment>
<sequence length="113" mass="12861">MNRAKTTEAKLRQEAYVFTGNEVSGNRDRDIYESEDKVEFHLDYDLDGNPLAATICAPAYRVDEILVFDEDGVQMDAEQVEVLVYELLDDQLRFIERMTGLGVEELGEEPALV</sequence>
<organism evidence="1">
    <name type="scientific">marine sediment metagenome</name>
    <dbReference type="NCBI Taxonomy" id="412755"/>
    <lineage>
        <taxon>unclassified sequences</taxon>
        <taxon>metagenomes</taxon>
        <taxon>ecological metagenomes</taxon>
    </lineage>
</organism>
<protein>
    <submittedName>
        <fullName evidence="1">Uncharacterized protein</fullName>
    </submittedName>
</protein>
<dbReference type="EMBL" id="LAZR01000009">
    <property type="protein sequence ID" value="KKO08456.1"/>
    <property type="molecule type" value="Genomic_DNA"/>
</dbReference>
<reference evidence="1" key="1">
    <citation type="journal article" date="2015" name="Nature">
        <title>Complex archaea that bridge the gap between prokaryotes and eukaryotes.</title>
        <authorList>
            <person name="Spang A."/>
            <person name="Saw J.H."/>
            <person name="Jorgensen S.L."/>
            <person name="Zaremba-Niedzwiedzka K."/>
            <person name="Martijn J."/>
            <person name="Lind A.E."/>
            <person name="van Eijk R."/>
            <person name="Schleper C."/>
            <person name="Guy L."/>
            <person name="Ettema T.J."/>
        </authorList>
    </citation>
    <scope>NUCLEOTIDE SEQUENCE</scope>
</reference>
<name>A0A0F9VTL0_9ZZZZ</name>
<accession>A0A0F9VTL0</accession>